<comment type="caution">
    <text evidence="8">The sequence shown here is derived from an EMBL/GenBank/DDBJ whole genome shotgun (WGS) entry which is preliminary data.</text>
</comment>
<dbReference type="GO" id="GO:0061630">
    <property type="term" value="F:ubiquitin protein ligase activity"/>
    <property type="evidence" value="ECO:0007669"/>
    <property type="project" value="UniProtKB-EC"/>
</dbReference>
<dbReference type="Gene3D" id="3.30.40.10">
    <property type="entry name" value="Zinc/RING finger domain, C3HC4 (zinc finger)"/>
    <property type="match status" value="1"/>
</dbReference>
<proteinExistence type="predicted"/>
<evidence type="ECO:0000256" key="4">
    <source>
        <dbReference type="ARBA" id="ARBA00022771"/>
    </source>
</evidence>
<keyword evidence="3" id="KW-0479">Metal-binding</keyword>
<dbReference type="EC" id="2.3.2.27" evidence="2"/>
<evidence type="ECO:0000256" key="3">
    <source>
        <dbReference type="ARBA" id="ARBA00022723"/>
    </source>
</evidence>
<evidence type="ECO:0000313" key="9">
    <source>
        <dbReference type="Proteomes" id="UP001058974"/>
    </source>
</evidence>
<evidence type="ECO:0000256" key="1">
    <source>
        <dbReference type="ARBA" id="ARBA00000900"/>
    </source>
</evidence>
<dbReference type="InterPro" id="IPR013083">
    <property type="entry name" value="Znf_RING/FYVE/PHD"/>
</dbReference>
<dbReference type="SMART" id="SM00184">
    <property type="entry name" value="RING"/>
    <property type="match status" value="1"/>
</dbReference>
<dbReference type="CDD" id="cd16454">
    <property type="entry name" value="RING-H2_PA-TM-RING"/>
    <property type="match status" value="1"/>
</dbReference>
<keyword evidence="9" id="KW-1185">Reference proteome</keyword>
<dbReference type="Gramene" id="Psat06G0187400-T1">
    <property type="protein sequence ID" value="KAI5395466.1"/>
    <property type="gene ID" value="KIW84_061874"/>
</dbReference>
<dbReference type="AlphaFoldDB" id="A0A9D5A527"/>
<evidence type="ECO:0000313" key="8">
    <source>
        <dbReference type="EMBL" id="KAI5395466.1"/>
    </source>
</evidence>
<dbReference type="SUPFAM" id="SSF57850">
    <property type="entry name" value="RING/U-box"/>
    <property type="match status" value="1"/>
</dbReference>
<keyword evidence="4 6" id="KW-0863">Zinc-finger</keyword>
<keyword evidence="5" id="KW-0862">Zinc</keyword>
<evidence type="ECO:0000256" key="2">
    <source>
        <dbReference type="ARBA" id="ARBA00012483"/>
    </source>
</evidence>
<dbReference type="Pfam" id="PF13639">
    <property type="entry name" value="zf-RING_2"/>
    <property type="match status" value="1"/>
</dbReference>
<accession>A0A9D5A527</accession>
<dbReference type="GO" id="GO:0008270">
    <property type="term" value="F:zinc ion binding"/>
    <property type="evidence" value="ECO:0007669"/>
    <property type="project" value="UniProtKB-KW"/>
</dbReference>
<reference evidence="8 9" key="1">
    <citation type="journal article" date="2022" name="Nat. Genet.">
        <title>Improved pea reference genome and pan-genome highlight genomic features and evolutionary characteristics.</title>
        <authorList>
            <person name="Yang T."/>
            <person name="Liu R."/>
            <person name="Luo Y."/>
            <person name="Hu S."/>
            <person name="Wang D."/>
            <person name="Wang C."/>
            <person name="Pandey M.K."/>
            <person name="Ge S."/>
            <person name="Xu Q."/>
            <person name="Li N."/>
            <person name="Li G."/>
            <person name="Huang Y."/>
            <person name="Saxena R.K."/>
            <person name="Ji Y."/>
            <person name="Li M."/>
            <person name="Yan X."/>
            <person name="He Y."/>
            <person name="Liu Y."/>
            <person name="Wang X."/>
            <person name="Xiang C."/>
            <person name="Varshney R.K."/>
            <person name="Ding H."/>
            <person name="Gao S."/>
            <person name="Zong X."/>
        </authorList>
    </citation>
    <scope>NUCLEOTIDE SEQUENCE [LARGE SCALE GENOMIC DNA]</scope>
    <source>
        <strain evidence="8 9">cv. Zhongwan 6</strain>
    </source>
</reference>
<evidence type="ECO:0000256" key="5">
    <source>
        <dbReference type="ARBA" id="ARBA00022833"/>
    </source>
</evidence>
<feature type="domain" description="RING-type" evidence="7">
    <location>
        <begin position="215"/>
        <end position="256"/>
    </location>
</feature>
<sequence>MAMEETTSTIMAALSSLPSYHLTNLTNAILSSTRRHHHRLTFLLSSPTLFSLTLRHLHTLSLPQKTLLISRHLLSSLHLLTQSKLSTSPLPPPASTSMRDREIDAVLLLLLLCETHKHNPEALNAPCSDWRLNLSKLFSDTLLTFSYSSAPPLGACSGSVLIPFIETVSRCWRLVDVLACDGGGESGKGVNEVAASAATVVSLPAVGVSVGGRECVICKDEMRVGRDVCELPCQHLFHWMCILPWLGKRNTCPCCRFRLPSDDVFGEIQRLWEVLVKIGSR</sequence>
<dbReference type="GO" id="GO:0009630">
    <property type="term" value="P:gravitropism"/>
    <property type="evidence" value="ECO:0007669"/>
    <property type="project" value="EnsemblPlants"/>
</dbReference>
<dbReference type="PANTHER" id="PTHR15710:SF67">
    <property type="entry name" value="E3 UBIQUITIN-PROTEIN LIGASE SGR9, AMYLOPLASTIC"/>
    <property type="match status" value="1"/>
</dbReference>
<dbReference type="GO" id="GO:0016567">
    <property type="term" value="P:protein ubiquitination"/>
    <property type="evidence" value="ECO:0007669"/>
    <property type="project" value="TreeGrafter"/>
</dbReference>
<dbReference type="OrthoDB" id="21204at2759"/>
<dbReference type="GO" id="GO:0009501">
    <property type="term" value="C:amyloplast"/>
    <property type="evidence" value="ECO:0007669"/>
    <property type="project" value="EnsemblPlants"/>
</dbReference>
<dbReference type="Gramene" id="PSAT_LOCUS25962_t1">
    <property type="protein sequence ID" value="CAL5207170.1"/>
    <property type="gene ID" value="PSAT_LOCUS25962"/>
</dbReference>
<evidence type="ECO:0000256" key="6">
    <source>
        <dbReference type="PROSITE-ProRule" id="PRU00175"/>
    </source>
</evidence>
<gene>
    <name evidence="8" type="ORF">KIW84_061874</name>
</gene>
<protein>
    <recommendedName>
        <fullName evidence="2">RING-type E3 ubiquitin transferase</fullName>
        <ecNumber evidence="2">2.3.2.27</ecNumber>
    </recommendedName>
</protein>
<name>A0A9D5A527_PEA</name>
<dbReference type="PANTHER" id="PTHR15710">
    <property type="entry name" value="E3 UBIQUITIN-PROTEIN LIGASE PRAJA"/>
    <property type="match status" value="1"/>
</dbReference>
<dbReference type="InterPro" id="IPR001841">
    <property type="entry name" value="Znf_RING"/>
</dbReference>
<evidence type="ECO:0000259" key="7">
    <source>
        <dbReference type="PROSITE" id="PS50089"/>
    </source>
</evidence>
<dbReference type="PROSITE" id="PS50089">
    <property type="entry name" value="ZF_RING_2"/>
    <property type="match status" value="1"/>
</dbReference>
<dbReference type="Proteomes" id="UP001058974">
    <property type="component" value="Chromosome 6"/>
</dbReference>
<dbReference type="EMBL" id="JAMSHJ010000006">
    <property type="protein sequence ID" value="KAI5395466.1"/>
    <property type="molecule type" value="Genomic_DNA"/>
</dbReference>
<organism evidence="8 9">
    <name type="scientific">Pisum sativum</name>
    <name type="common">Garden pea</name>
    <name type="synonym">Lathyrus oleraceus</name>
    <dbReference type="NCBI Taxonomy" id="3888"/>
    <lineage>
        <taxon>Eukaryota</taxon>
        <taxon>Viridiplantae</taxon>
        <taxon>Streptophyta</taxon>
        <taxon>Embryophyta</taxon>
        <taxon>Tracheophyta</taxon>
        <taxon>Spermatophyta</taxon>
        <taxon>Magnoliopsida</taxon>
        <taxon>eudicotyledons</taxon>
        <taxon>Gunneridae</taxon>
        <taxon>Pentapetalae</taxon>
        <taxon>rosids</taxon>
        <taxon>fabids</taxon>
        <taxon>Fabales</taxon>
        <taxon>Fabaceae</taxon>
        <taxon>Papilionoideae</taxon>
        <taxon>50 kb inversion clade</taxon>
        <taxon>NPAAA clade</taxon>
        <taxon>Hologalegina</taxon>
        <taxon>IRL clade</taxon>
        <taxon>Fabeae</taxon>
        <taxon>Lathyrus</taxon>
    </lineage>
</organism>
<dbReference type="Gramene" id="Psat6g069240.1">
    <property type="protein sequence ID" value="Psat6g069240.1.cds1"/>
    <property type="gene ID" value="Psat6g069240"/>
</dbReference>
<comment type="catalytic activity">
    <reaction evidence="1">
        <text>S-ubiquitinyl-[E2 ubiquitin-conjugating enzyme]-L-cysteine + [acceptor protein]-L-lysine = [E2 ubiquitin-conjugating enzyme]-L-cysteine + N(6)-ubiquitinyl-[acceptor protein]-L-lysine.</text>
        <dbReference type="EC" id="2.3.2.27"/>
    </reaction>
</comment>